<sequence>MKLAFVATAAAALLAGCTTSPTQQAEIGYTPGSLGYAAMTKGDWQKAESQLMRTDRDDPARLLNLAQIYRVTERDLAARDLYAKVLEEDDMKLVLSDGSVVSAHAVAKSALQTTATAARN</sequence>
<dbReference type="AlphaFoldDB" id="A0AAD1G0U5"/>
<evidence type="ECO:0000313" key="4">
    <source>
        <dbReference type="Proteomes" id="UP000275727"/>
    </source>
</evidence>
<reference evidence="2 4" key="1">
    <citation type="submission" date="2018-06" db="EMBL/GenBank/DDBJ databases">
        <title>Complete Genome Sequence of the Microcystin-Degrading Bacterium Sphingosinicella microcystinivorans Strain B-9.</title>
        <authorList>
            <person name="Jin H."/>
            <person name="Nishizawa T."/>
            <person name="Guo Y."/>
            <person name="Nishizawa A."/>
            <person name="Park H."/>
            <person name="Kato H."/>
            <person name="Tsuji K."/>
            <person name="Harada K."/>
        </authorList>
    </citation>
    <scope>NUCLEOTIDE SEQUENCE [LARGE SCALE GENOMIC DNA]</scope>
    <source>
        <strain evidence="2 4">B9</strain>
    </source>
</reference>
<dbReference type="InterPro" id="IPR011990">
    <property type="entry name" value="TPR-like_helical_dom_sf"/>
</dbReference>
<keyword evidence="1" id="KW-0732">Signal</keyword>
<dbReference type="Proteomes" id="UP000275727">
    <property type="component" value="Chromosome"/>
</dbReference>
<feature type="chain" id="PRO_5041900932" description="Tetratricopeptide repeat protein" evidence="1">
    <location>
        <begin position="26"/>
        <end position="120"/>
    </location>
</feature>
<evidence type="ECO:0008006" key="6">
    <source>
        <dbReference type="Google" id="ProtNLM"/>
    </source>
</evidence>
<dbReference type="RefSeq" id="WP_121047741.1">
    <property type="nucleotide sequence ID" value="NZ_AP018711.1"/>
</dbReference>
<feature type="signal peptide" evidence="1">
    <location>
        <begin position="1"/>
        <end position="25"/>
    </location>
</feature>
<evidence type="ECO:0000313" key="3">
    <source>
        <dbReference type="EMBL" id="RKS91273.1"/>
    </source>
</evidence>
<reference evidence="3 5" key="2">
    <citation type="submission" date="2018-10" db="EMBL/GenBank/DDBJ databases">
        <title>Genomic Encyclopedia of Type Strains, Phase IV (KMG-IV): sequencing the most valuable type-strain genomes for metagenomic binning, comparative biology and taxonomic classification.</title>
        <authorList>
            <person name="Goeker M."/>
        </authorList>
    </citation>
    <scope>NUCLEOTIDE SEQUENCE [LARGE SCALE GENOMIC DNA]</scope>
    <source>
        <strain evidence="3 5">DSM 19791</strain>
    </source>
</reference>
<dbReference type="EMBL" id="AP018711">
    <property type="protein sequence ID" value="BBE34242.1"/>
    <property type="molecule type" value="Genomic_DNA"/>
</dbReference>
<keyword evidence="5" id="KW-1185">Reference proteome</keyword>
<evidence type="ECO:0000313" key="2">
    <source>
        <dbReference type="EMBL" id="BBE34242.1"/>
    </source>
</evidence>
<dbReference type="KEGG" id="smic:SmB9_19000"/>
<proteinExistence type="predicted"/>
<dbReference type="EMBL" id="RBWX01000007">
    <property type="protein sequence ID" value="RKS91273.1"/>
    <property type="molecule type" value="Genomic_DNA"/>
</dbReference>
<name>A0AAD1G0U5_SPHMI</name>
<accession>A0AAD1G0U5</accession>
<dbReference type="Gene3D" id="1.25.40.10">
    <property type="entry name" value="Tetratricopeptide repeat domain"/>
    <property type="match status" value="1"/>
</dbReference>
<organism evidence="2 4">
    <name type="scientific">Sphingosinicella microcystinivorans</name>
    <dbReference type="NCBI Taxonomy" id="335406"/>
    <lineage>
        <taxon>Bacteria</taxon>
        <taxon>Pseudomonadati</taxon>
        <taxon>Pseudomonadota</taxon>
        <taxon>Alphaproteobacteria</taxon>
        <taxon>Sphingomonadales</taxon>
        <taxon>Sphingosinicellaceae</taxon>
        <taxon>Sphingosinicella</taxon>
    </lineage>
</organism>
<evidence type="ECO:0000256" key="1">
    <source>
        <dbReference type="SAM" id="SignalP"/>
    </source>
</evidence>
<dbReference type="Proteomes" id="UP000276029">
    <property type="component" value="Unassembled WGS sequence"/>
</dbReference>
<protein>
    <recommendedName>
        <fullName evidence="6">Tetratricopeptide repeat protein</fullName>
    </recommendedName>
</protein>
<evidence type="ECO:0000313" key="5">
    <source>
        <dbReference type="Proteomes" id="UP000276029"/>
    </source>
</evidence>
<dbReference type="PROSITE" id="PS51257">
    <property type="entry name" value="PROKAR_LIPOPROTEIN"/>
    <property type="match status" value="1"/>
</dbReference>
<gene>
    <name evidence="3" type="ORF">DFR51_0832</name>
    <name evidence="2" type="ORF">SmB9_19000</name>
</gene>